<organism evidence="5">
    <name type="scientific">Capitella teleta</name>
    <name type="common">Polychaete worm</name>
    <dbReference type="NCBI Taxonomy" id="283909"/>
    <lineage>
        <taxon>Eukaryota</taxon>
        <taxon>Metazoa</taxon>
        <taxon>Spiralia</taxon>
        <taxon>Lophotrochozoa</taxon>
        <taxon>Annelida</taxon>
        <taxon>Polychaeta</taxon>
        <taxon>Sedentaria</taxon>
        <taxon>Scolecida</taxon>
        <taxon>Capitellidae</taxon>
        <taxon>Capitella</taxon>
    </lineage>
</organism>
<accession>R7TVP1</accession>
<dbReference type="EMBL" id="AMQN01011784">
    <property type="status" value="NOT_ANNOTATED_CDS"/>
    <property type="molecule type" value="Genomic_DNA"/>
</dbReference>
<protein>
    <recommendedName>
        <fullName evidence="2">Protein HGH1 homolog</fullName>
    </recommendedName>
</protein>
<sequence>SEAEVKEFLPFLSNDLRPDVRSMAMQYFLGISGSRKGCDFLREHPDCLAAIMRTMSDNQEAIAKDAFLAIVNIAADEGLAWRLLNLDSHPQFVSELIGYVLKAESAHADIACMALSNLSRTDRCSKVFVNEMIEKKDTIGFDKLIEVFCKENYNKRAKLHYLGPFICNLTQVKEARKYVLDKSRCVIQRLLPYTQYKASLIRRGGVVSTLRNCCFETEFHEWLLSESVDLLPHLLLPLAGPEEFDDDDMERLPVDLQYLEPDKEREEDPDIRKMLVECITQMCSTKPCREYIKQKNTYIIIREYHKTEEDPAANASIETLVQVLLQDEPTDPKMQNFKEVEIPPEMEAKLDELYITQQQEIQKE</sequence>
<dbReference type="Pfam" id="PF04063">
    <property type="entry name" value="DUF383"/>
    <property type="match status" value="1"/>
</dbReference>
<dbReference type="FunCoup" id="R7TVP1">
    <property type="interactions" value="1554"/>
</dbReference>
<feature type="domain" description="Protein HGH1 N-terminal" evidence="3">
    <location>
        <begin position="100"/>
        <end position="273"/>
    </location>
</feature>
<dbReference type="HOGENOM" id="CLU_037769_3_0_1"/>
<feature type="non-terminal residue" evidence="5">
    <location>
        <position position="364"/>
    </location>
</feature>
<reference evidence="6" key="3">
    <citation type="submission" date="2015-06" db="UniProtKB">
        <authorList>
            <consortium name="EnsemblMetazoa"/>
        </authorList>
    </citation>
    <scope>IDENTIFICATION</scope>
</reference>
<dbReference type="Pfam" id="PF04064">
    <property type="entry name" value="DUF384"/>
    <property type="match status" value="1"/>
</dbReference>
<dbReference type="EMBL" id="KB309099">
    <property type="protein sequence ID" value="ELT95531.1"/>
    <property type="molecule type" value="Genomic_DNA"/>
</dbReference>
<reference evidence="5 7" key="2">
    <citation type="journal article" date="2013" name="Nature">
        <title>Insights into bilaterian evolution from three spiralian genomes.</title>
        <authorList>
            <person name="Simakov O."/>
            <person name="Marletaz F."/>
            <person name="Cho S.J."/>
            <person name="Edsinger-Gonzales E."/>
            <person name="Havlak P."/>
            <person name="Hellsten U."/>
            <person name="Kuo D.H."/>
            <person name="Larsson T."/>
            <person name="Lv J."/>
            <person name="Arendt D."/>
            <person name="Savage R."/>
            <person name="Osoegawa K."/>
            <person name="de Jong P."/>
            <person name="Grimwood J."/>
            <person name="Chapman J.A."/>
            <person name="Shapiro H."/>
            <person name="Aerts A."/>
            <person name="Otillar R.P."/>
            <person name="Terry A.Y."/>
            <person name="Boore J.L."/>
            <person name="Grigoriev I.V."/>
            <person name="Lindberg D.R."/>
            <person name="Seaver E.C."/>
            <person name="Weisblat D.A."/>
            <person name="Putnam N.H."/>
            <person name="Rokhsar D.S."/>
        </authorList>
    </citation>
    <scope>NUCLEOTIDE SEQUENCE</scope>
    <source>
        <strain evidence="5 7">I ESC-2004</strain>
    </source>
</reference>
<dbReference type="OrthoDB" id="338814at2759"/>
<evidence type="ECO:0000313" key="6">
    <source>
        <dbReference type="EnsemblMetazoa" id="CapteP84156"/>
    </source>
</evidence>
<evidence type="ECO:0000313" key="5">
    <source>
        <dbReference type="EMBL" id="ELT95531.1"/>
    </source>
</evidence>
<dbReference type="OMA" id="MCILLTN"/>
<keyword evidence="7" id="KW-1185">Reference proteome</keyword>
<dbReference type="InterPro" id="IPR039717">
    <property type="entry name" value="Hgh1"/>
</dbReference>
<dbReference type="PANTHER" id="PTHR13387:SF9">
    <property type="entry name" value="PROTEIN HGH1 HOMOLOG"/>
    <property type="match status" value="1"/>
</dbReference>
<dbReference type="PANTHER" id="PTHR13387">
    <property type="entry name" value="PROTEIN HGH1 HOMOLOG"/>
    <property type="match status" value="1"/>
</dbReference>
<evidence type="ECO:0000259" key="4">
    <source>
        <dbReference type="Pfam" id="PF04064"/>
    </source>
</evidence>
<dbReference type="EnsemblMetazoa" id="CapteT84156">
    <property type="protein sequence ID" value="CapteP84156"/>
    <property type="gene ID" value="CapteG84156"/>
</dbReference>
<dbReference type="Proteomes" id="UP000014760">
    <property type="component" value="Unassembled WGS sequence"/>
</dbReference>
<dbReference type="InterPro" id="IPR011989">
    <property type="entry name" value="ARM-like"/>
</dbReference>
<dbReference type="InterPro" id="IPR007206">
    <property type="entry name" value="Protein_HGH1_C"/>
</dbReference>
<reference evidence="7" key="1">
    <citation type="submission" date="2012-12" db="EMBL/GenBank/DDBJ databases">
        <authorList>
            <person name="Hellsten U."/>
            <person name="Grimwood J."/>
            <person name="Chapman J.A."/>
            <person name="Shapiro H."/>
            <person name="Aerts A."/>
            <person name="Otillar R.P."/>
            <person name="Terry A.Y."/>
            <person name="Boore J.L."/>
            <person name="Simakov O."/>
            <person name="Marletaz F."/>
            <person name="Cho S.-J."/>
            <person name="Edsinger-Gonzales E."/>
            <person name="Havlak P."/>
            <person name="Kuo D.-H."/>
            <person name="Larsson T."/>
            <person name="Lv J."/>
            <person name="Arendt D."/>
            <person name="Savage R."/>
            <person name="Osoegawa K."/>
            <person name="de Jong P."/>
            <person name="Lindberg D.R."/>
            <person name="Seaver E.C."/>
            <person name="Weisblat D.A."/>
            <person name="Putnam N.H."/>
            <person name="Grigoriev I.V."/>
            <person name="Rokhsar D.S."/>
        </authorList>
    </citation>
    <scope>NUCLEOTIDE SEQUENCE</scope>
    <source>
        <strain evidence="7">I ESC-2004</strain>
    </source>
</reference>
<dbReference type="Gene3D" id="1.25.10.10">
    <property type="entry name" value="Leucine-rich Repeat Variant"/>
    <property type="match status" value="1"/>
</dbReference>
<evidence type="ECO:0000313" key="7">
    <source>
        <dbReference type="Proteomes" id="UP000014760"/>
    </source>
</evidence>
<dbReference type="SUPFAM" id="SSF48371">
    <property type="entry name" value="ARM repeat"/>
    <property type="match status" value="1"/>
</dbReference>
<gene>
    <name evidence="5" type="ORF">CAPTEDRAFT_84156</name>
</gene>
<evidence type="ECO:0000259" key="3">
    <source>
        <dbReference type="Pfam" id="PF04063"/>
    </source>
</evidence>
<dbReference type="InterPro" id="IPR007205">
    <property type="entry name" value="Protein_HGH1_N"/>
</dbReference>
<evidence type="ECO:0000256" key="1">
    <source>
        <dbReference type="ARBA" id="ARBA00006712"/>
    </source>
</evidence>
<name>R7TVP1_CAPTE</name>
<comment type="similarity">
    <text evidence="1">Belongs to the HGH1 family.</text>
</comment>
<feature type="domain" description="Protein HGH1 C-terminal" evidence="4">
    <location>
        <begin position="278"/>
        <end position="330"/>
    </location>
</feature>
<dbReference type="STRING" id="283909.R7TVP1"/>
<feature type="non-terminal residue" evidence="5">
    <location>
        <position position="1"/>
    </location>
</feature>
<proteinExistence type="inferred from homology"/>
<dbReference type="AlphaFoldDB" id="R7TVP1"/>
<evidence type="ECO:0000256" key="2">
    <source>
        <dbReference type="ARBA" id="ARBA00014076"/>
    </source>
</evidence>
<dbReference type="InterPro" id="IPR016024">
    <property type="entry name" value="ARM-type_fold"/>
</dbReference>